<gene>
    <name evidence="2" type="ORF">DWY38_14185</name>
</gene>
<dbReference type="Proteomes" id="UP000266066">
    <property type="component" value="Unassembled WGS sequence"/>
</dbReference>
<organism evidence="2 3">
    <name type="scientific">Agathobacter rectalis</name>
    <dbReference type="NCBI Taxonomy" id="39491"/>
    <lineage>
        <taxon>Bacteria</taxon>
        <taxon>Bacillati</taxon>
        <taxon>Bacillota</taxon>
        <taxon>Clostridia</taxon>
        <taxon>Lachnospirales</taxon>
        <taxon>Lachnospiraceae</taxon>
        <taxon>Agathobacter</taxon>
    </lineage>
</organism>
<protein>
    <submittedName>
        <fullName evidence="2">Uncharacterized protein</fullName>
    </submittedName>
</protein>
<sequence length="391" mass="44578">MSYGVHSTRYTNLSNEELYLMYRESAYSQLREEEKLDLIQETVNRDAVERGEIGSPEVRFIDLPVNESGNTADGVININRDMAVFGIQSCEYKGRVINHNIEDYNIQTLNTAIHENTHCIQSQIVEGIIDTDDLHMKSEYEANDFTCSPVSLYGNTQLGCHYLVGESPMGYYLYYFQPTERDAYLRAEEKTGEILNYITAKYGNEHSFEQYNKSVETTGYQVREQEAIQLFNNPNFKNDLSQVLQNQYFKTDKLVDQRTEAMVKAEMIVSYNSLIQEISMNMEEKNMSFDLKPVSLQQYNESLRDSVNAFYEHSVNDNLISNDEAVNETAQMSENYLAAIEEFQDAQLQSDGIEAYSEMDIDEEGISSIEGDGIDDGGVEEGGLEEEGLGL</sequence>
<proteinExistence type="predicted"/>
<comment type="caution">
    <text evidence="2">The sequence shown here is derived from an EMBL/GenBank/DDBJ whole genome shotgun (WGS) entry which is preliminary data.</text>
</comment>
<dbReference type="AlphaFoldDB" id="A0A395UX44"/>
<evidence type="ECO:0000313" key="3">
    <source>
        <dbReference type="Proteomes" id="UP000266066"/>
    </source>
</evidence>
<evidence type="ECO:0000256" key="1">
    <source>
        <dbReference type="SAM" id="MobiDB-lite"/>
    </source>
</evidence>
<dbReference type="RefSeq" id="WP_118392558.1">
    <property type="nucleotide sequence ID" value="NZ_QRUJ01000021.1"/>
</dbReference>
<dbReference type="EMBL" id="QRUJ01000021">
    <property type="protein sequence ID" value="RGR52502.1"/>
    <property type="molecule type" value="Genomic_DNA"/>
</dbReference>
<feature type="compositionally biased region" description="Acidic residues" evidence="1">
    <location>
        <begin position="372"/>
        <end position="391"/>
    </location>
</feature>
<evidence type="ECO:0000313" key="2">
    <source>
        <dbReference type="EMBL" id="RGR52502.1"/>
    </source>
</evidence>
<reference evidence="2 3" key="1">
    <citation type="submission" date="2018-08" db="EMBL/GenBank/DDBJ databases">
        <title>A genome reference for cultivated species of the human gut microbiota.</title>
        <authorList>
            <person name="Zou Y."/>
            <person name="Xue W."/>
            <person name="Luo G."/>
        </authorList>
    </citation>
    <scope>NUCLEOTIDE SEQUENCE [LARGE SCALE GENOMIC DNA]</scope>
    <source>
        <strain evidence="2 3">AF25-15</strain>
    </source>
</reference>
<feature type="region of interest" description="Disordered" evidence="1">
    <location>
        <begin position="367"/>
        <end position="391"/>
    </location>
</feature>
<accession>A0A395UX44</accession>
<name>A0A395UX44_9FIRM</name>